<gene>
    <name evidence="1" type="ORF">HD556DRAFT_1312463</name>
</gene>
<keyword evidence="2" id="KW-1185">Reference proteome</keyword>
<dbReference type="Pfam" id="PF18758">
    <property type="entry name" value="KDZ"/>
    <property type="match status" value="1"/>
</dbReference>
<comment type="caution">
    <text evidence="1">The sequence shown here is derived from an EMBL/GenBank/DDBJ whole genome shotgun (WGS) entry which is preliminary data.</text>
</comment>
<organism evidence="1 2">
    <name type="scientific">Suillus plorans</name>
    <dbReference type="NCBI Taxonomy" id="116603"/>
    <lineage>
        <taxon>Eukaryota</taxon>
        <taxon>Fungi</taxon>
        <taxon>Dikarya</taxon>
        <taxon>Basidiomycota</taxon>
        <taxon>Agaricomycotina</taxon>
        <taxon>Agaricomycetes</taxon>
        <taxon>Agaricomycetidae</taxon>
        <taxon>Boletales</taxon>
        <taxon>Suillineae</taxon>
        <taxon>Suillaceae</taxon>
        <taxon>Suillus</taxon>
    </lineage>
</organism>
<dbReference type="OrthoDB" id="3257613at2759"/>
<evidence type="ECO:0000313" key="2">
    <source>
        <dbReference type="Proteomes" id="UP000719766"/>
    </source>
</evidence>
<dbReference type="EMBL" id="JABBWE010000074">
    <property type="protein sequence ID" value="KAG1787885.1"/>
    <property type="molecule type" value="Genomic_DNA"/>
</dbReference>
<dbReference type="Proteomes" id="UP000719766">
    <property type="component" value="Unassembled WGS sequence"/>
</dbReference>
<reference evidence="1" key="1">
    <citation type="journal article" date="2020" name="New Phytol.">
        <title>Comparative genomics reveals dynamic genome evolution in host specialist ectomycorrhizal fungi.</title>
        <authorList>
            <person name="Lofgren L.A."/>
            <person name="Nguyen N.H."/>
            <person name="Vilgalys R."/>
            <person name="Ruytinx J."/>
            <person name="Liao H.L."/>
            <person name="Branco S."/>
            <person name="Kuo A."/>
            <person name="LaButti K."/>
            <person name="Lipzen A."/>
            <person name="Andreopoulos W."/>
            <person name="Pangilinan J."/>
            <person name="Riley R."/>
            <person name="Hundley H."/>
            <person name="Na H."/>
            <person name="Barry K."/>
            <person name="Grigoriev I.V."/>
            <person name="Stajich J.E."/>
            <person name="Kennedy P.G."/>
        </authorList>
    </citation>
    <scope>NUCLEOTIDE SEQUENCE</scope>
    <source>
        <strain evidence="1">S12</strain>
    </source>
</reference>
<dbReference type="AlphaFoldDB" id="A0A9P7AFQ5"/>
<name>A0A9P7AFQ5_9AGAM</name>
<evidence type="ECO:0000313" key="1">
    <source>
        <dbReference type="EMBL" id="KAG1787885.1"/>
    </source>
</evidence>
<dbReference type="GeneID" id="64594424"/>
<sequence>MDGNFKAEHLHPTHPEDEVWLTDVQCFMVSKDQYKAHLAIANNIIQPSECNNHRAINQANASPHTLEGTRIGSCGFSKGQTYNKHFWCRVNESLYLSLPFGMEIIPGIGLWHVHGHQDKCYVWYTSTFITGAARIDREIMEMFFLCQKYKEAIKGVTESASAFDKLNETADPIMVAK</sequence>
<proteinExistence type="predicted"/>
<accession>A0A9P7AFQ5</accession>
<dbReference type="RefSeq" id="XP_041155191.1">
    <property type="nucleotide sequence ID" value="XM_041300660.1"/>
</dbReference>
<dbReference type="InterPro" id="IPR040521">
    <property type="entry name" value="KDZ"/>
</dbReference>
<protein>
    <submittedName>
        <fullName evidence="1">Uncharacterized protein</fullName>
    </submittedName>
</protein>